<feature type="region of interest" description="Disordered" evidence="1">
    <location>
        <begin position="189"/>
        <end position="286"/>
    </location>
</feature>
<proteinExistence type="predicted"/>
<dbReference type="Proteomes" id="UP001465976">
    <property type="component" value="Unassembled WGS sequence"/>
</dbReference>
<feature type="domain" description="DUF6532" evidence="2">
    <location>
        <begin position="307"/>
        <end position="523"/>
    </location>
</feature>
<sequence length="571" mass="63126">MRQKGDDVLIDILQRLRTGTCTEEDKALLDTFVLSNKDCSAETKSLTDITRWVSDPANACPLITYTNSARDAHNFESAKAFAAATGQDFHVYCSVDVRGARNKKCELQGLAAEVAWQVPVKKAQDLAGRLPLIPGMPVFGAENLAPELGISKGSQDFNLEDEAIQEIQNDPAAGDDDERADRNATAEEANIRQLFPSTQCHDQLGSTPSSRNTMGDPTDFLFPSPIQSPNSAQFRDTNTGMASSGASLNPQVMLDPLLDDDSSDDDDDDDDEISDDSGEQVLPRSRRKRGFNGLSMSTLELQIANLATRLFSARLIAVNPFPEHIQIPGAVENPRESLAVQSWNEATVLIFRRHGILDVTSMAPSIEQVKLIKNRDVWIRGRFKTAARSGAVSQFGFKIRIEEDVEIQDMKTHNEDLLAALKADDAFIFQDFRDIDKPGTVYRNPLIKDVILEALYNNDSKSVGAAVQHIFGDLMPLPVIALATTAIECALDEYDEGLRRPQSFKTDKYHTIYSHHIKQLNSWNVADRVKGTATLQEYQKYLIALARKSTGAKPPAQLTLAREDIPASRFC</sequence>
<evidence type="ECO:0000256" key="1">
    <source>
        <dbReference type="SAM" id="MobiDB-lite"/>
    </source>
</evidence>
<name>A0ABR3EQB6_9AGAR</name>
<comment type="caution">
    <text evidence="3">The sequence shown here is derived from an EMBL/GenBank/DDBJ whole genome shotgun (WGS) entry which is preliminary data.</text>
</comment>
<dbReference type="EMBL" id="JBAHYK010002435">
    <property type="protein sequence ID" value="KAL0565069.1"/>
    <property type="molecule type" value="Genomic_DNA"/>
</dbReference>
<feature type="compositionally biased region" description="Polar residues" evidence="1">
    <location>
        <begin position="225"/>
        <end position="250"/>
    </location>
</feature>
<accession>A0ABR3EQB6</accession>
<dbReference type="Pfam" id="PF20149">
    <property type="entry name" value="DUF6532"/>
    <property type="match status" value="1"/>
</dbReference>
<reference evidence="3 4" key="1">
    <citation type="submission" date="2024-02" db="EMBL/GenBank/DDBJ databases">
        <title>A draft genome for the cacao thread blight pathogen Marasmius crinis-equi.</title>
        <authorList>
            <person name="Cohen S.P."/>
            <person name="Baruah I.K."/>
            <person name="Amoako-Attah I."/>
            <person name="Bukari Y."/>
            <person name="Meinhardt L.W."/>
            <person name="Bailey B.A."/>
        </authorList>
    </citation>
    <scope>NUCLEOTIDE SEQUENCE [LARGE SCALE GENOMIC DNA]</scope>
    <source>
        <strain evidence="3 4">GH-76</strain>
    </source>
</reference>
<evidence type="ECO:0000313" key="4">
    <source>
        <dbReference type="Proteomes" id="UP001465976"/>
    </source>
</evidence>
<keyword evidence="4" id="KW-1185">Reference proteome</keyword>
<organism evidence="3 4">
    <name type="scientific">Marasmius crinis-equi</name>
    <dbReference type="NCBI Taxonomy" id="585013"/>
    <lineage>
        <taxon>Eukaryota</taxon>
        <taxon>Fungi</taxon>
        <taxon>Dikarya</taxon>
        <taxon>Basidiomycota</taxon>
        <taxon>Agaricomycotina</taxon>
        <taxon>Agaricomycetes</taxon>
        <taxon>Agaricomycetidae</taxon>
        <taxon>Agaricales</taxon>
        <taxon>Marasmiineae</taxon>
        <taxon>Marasmiaceae</taxon>
        <taxon>Marasmius</taxon>
    </lineage>
</organism>
<gene>
    <name evidence="3" type="ORF">V5O48_016965</name>
</gene>
<feature type="compositionally biased region" description="Acidic residues" evidence="1">
    <location>
        <begin position="257"/>
        <end position="278"/>
    </location>
</feature>
<dbReference type="InterPro" id="IPR045341">
    <property type="entry name" value="DUF6532"/>
</dbReference>
<evidence type="ECO:0000313" key="3">
    <source>
        <dbReference type="EMBL" id="KAL0565069.1"/>
    </source>
</evidence>
<feature type="compositionally biased region" description="Polar residues" evidence="1">
    <location>
        <begin position="195"/>
        <end position="215"/>
    </location>
</feature>
<evidence type="ECO:0000259" key="2">
    <source>
        <dbReference type="Pfam" id="PF20149"/>
    </source>
</evidence>
<protein>
    <recommendedName>
        <fullName evidence="2">DUF6532 domain-containing protein</fullName>
    </recommendedName>
</protein>